<evidence type="ECO:0000313" key="4">
    <source>
        <dbReference type="EMBL" id="CAL5129978.1"/>
    </source>
</evidence>
<dbReference type="Proteomes" id="UP001497525">
    <property type="component" value="Unassembled WGS sequence"/>
</dbReference>
<dbReference type="Gene3D" id="3.30.70.1730">
    <property type="match status" value="1"/>
</dbReference>
<dbReference type="EMBL" id="CAXLJL010000057">
    <property type="protein sequence ID" value="CAL5129978.1"/>
    <property type="molecule type" value="Genomic_DNA"/>
</dbReference>
<evidence type="ECO:0000256" key="3">
    <source>
        <dbReference type="ARBA" id="ARBA00035716"/>
    </source>
</evidence>
<evidence type="ECO:0000313" key="5">
    <source>
        <dbReference type="Proteomes" id="UP001497525"/>
    </source>
</evidence>
<gene>
    <name evidence="4" type="ORF">CDAUBV1_LOCUS1428</name>
</gene>
<organism evidence="4 5">
    <name type="scientific">Calicophoron daubneyi</name>
    <name type="common">Rumen fluke</name>
    <name type="synonym">Paramphistomum daubneyi</name>
    <dbReference type="NCBI Taxonomy" id="300641"/>
    <lineage>
        <taxon>Eukaryota</taxon>
        <taxon>Metazoa</taxon>
        <taxon>Spiralia</taxon>
        <taxon>Lophotrochozoa</taxon>
        <taxon>Platyhelminthes</taxon>
        <taxon>Trematoda</taxon>
        <taxon>Digenea</taxon>
        <taxon>Plagiorchiida</taxon>
        <taxon>Pronocephalata</taxon>
        <taxon>Paramphistomoidea</taxon>
        <taxon>Paramphistomidae</taxon>
        <taxon>Calicophoron</taxon>
    </lineage>
</organism>
<accession>A0AAV2T0S3</accession>
<reference evidence="4" key="1">
    <citation type="submission" date="2024-06" db="EMBL/GenBank/DDBJ databases">
        <authorList>
            <person name="Liu X."/>
            <person name="Lenzi L."/>
            <person name="Haldenby T S."/>
            <person name="Uol C."/>
        </authorList>
    </citation>
    <scope>NUCLEOTIDE SEQUENCE</scope>
</reference>
<dbReference type="InterPro" id="IPR043141">
    <property type="entry name" value="Ribosomal_uL10-like_sf"/>
</dbReference>
<dbReference type="AlphaFoldDB" id="A0AAV2T0S3"/>
<comment type="similarity">
    <text evidence="1">Belongs to the universal ribosomal protein uL10 family.</text>
</comment>
<protein>
    <recommendedName>
        <fullName evidence="2">Large ribosomal subunit protein uL10m</fullName>
    </recommendedName>
    <alternativeName>
        <fullName evidence="3">39S ribosomal protein L10, mitochondrial</fullName>
    </alternativeName>
</protein>
<dbReference type="PANTHER" id="PTHR11560">
    <property type="entry name" value="39S RIBOSOMAL PROTEIN L10, MITOCHONDRIAL"/>
    <property type="match status" value="1"/>
</dbReference>
<name>A0AAV2T0S3_CALDB</name>
<sequence>MSTLIQGGSVRVQIILSRKINPGALFGQPFRRRHVPDPGTLEQRLFRAITKPVIPEIKITASERRIRRMEERRIREENNPYRKFLIQKAREEFYAQANGRMLLILHALYHRPRDFIAIRNRLFAQNLVFHRFPVSILRDAAVGTRWEVFAKYVLNTDVPNLYLFGDLDPALCRDALAILRTAPFLLPIGGVVDYRIMTLQQVQDFAGLSNTGGIAGLHSKLAHILERASGQDLLRSLTSHQSDLIFGLRQHSSAS</sequence>
<dbReference type="SUPFAM" id="SSF160369">
    <property type="entry name" value="Ribosomal protein L10-like"/>
    <property type="match status" value="1"/>
</dbReference>
<evidence type="ECO:0000256" key="2">
    <source>
        <dbReference type="ARBA" id="ARBA00035707"/>
    </source>
</evidence>
<comment type="caution">
    <text evidence="4">The sequence shown here is derived from an EMBL/GenBank/DDBJ whole genome shotgun (WGS) entry which is preliminary data.</text>
</comment>
<proteinExistence type="inferred from homology"/>
<evidence type="ECO:0000256" key="1">
    <source>
        <dbReference type="ARBA" id="ARBA00008889"/>
    </source>
</evidence>
<dbReference type="InterPro" id="IPR047865">
    <property type="entry name" value="Ribosomal_uL10_bac_type"/>
</dbReference>